<feature type="transmembrane region" description="Helical" evidence="10">
    <location>
        <begin position="45"/>
        <end position="64"/>
    </location>
</feature>
<accession>A0A0W0UH22</accession>
<dbReference type="STRING" id="455.Ljam_1339"/>
<keyword evidence="7 10" id="KW-0812">Transmembrane</keyword>
<evidence type="ECO:0000256" key="8">
    <source>
        <dbReference type="ARBA" id="ARBA00022989"/>
    </source>
</evidence>
<dbReference type="EMBL" id="LYOZ01000003">
    <property type="protein sequence ID" value="OCH98905.1"/>
    <property type="molecule type" value="Genomic_DNA"/>
</dbReference>
<proteinExistence type="inferred from homology"/>
<dbReference type="NCBIfam" id="TIGR01528">
    <property type="entry name" value="NMN_trans_PnuC"/>
    <property type="match status" value="1"/>
</dbReference>
<evidence type="ECO:0000256" key="5">
    <source>
        <dbReference type="ARBA" id="ARBA00022448"/>
    </source>
</evidence>
<evidence type="ECO:0000256" key="6">
    <source>
        <dbReference type="ARBA" id="ARBA00022475"/>
    </source>
</evidence>
<keyword evidence="6" id="KW-1003">Cell membrane</keyword>
<dbReference type="Proteomes" id="UP000054715">
    <property type="component" value="Unassembled WGS sequence"/>
</dbReference>
<dbReference type="RefSeq" id="WP_058449356.1">
    <property type="nucleotide sequence ID" value="NZ_CAAAJF010000007.1"/>
</dbReference>
<keyword evidence="8 10" id="KW-1133">Transmembrane helix</keyword>
<evidence type="ECO:0000313" key="12">
    <source>
        <dbReference type="EMBL" id="OCH98905.1"/>
    </source>
</evidence>
<evidence type="ECO:0000313" key="11">
    <source>
        <dbReference type="EMBL" id="KTD07144.1"/>
    </source>
</evidence>
<evidence type="ECO:0000256" key="1">
    <source>
        <dbReference type="ARBA" id="ARBA00002672"/>
    </source>
</evidence>
<dbReference type="AlphaFoldDB" id="A0A0W0UH22"/>
<evidence type="ECO:0000313" key="14">
    <source>
        <dbReference type="Proteomes" id="UP000093336"/>
    </source>
</evidence>
<dbReference type="Proteomes" id="UP000093336">
    <property type="component" value="Unassembled WGS sequence"/>
</dbReference>
<evidence type="ECO:0000313" key="13">
    <source>
        <dbReference type="Proteomes" id="UP000054715"/>
    </source>
</evidence>
<dbReference type="GO" id="GO:0005886">
    <property type="term" value="C:plasma membrane"/>
    <property type="evidence" value="ECO:0007669"/>
    <property type="project" value="UniProtKB-SubCell"/>
</dbReference>
<evidence type="ECO:0000256" key="3">
    <source>
        <dbReference type="ARBA" id="ARBA00006669"/>
    </source>
</evidence>
<feature type="transmembrane region" description="Helical" evidence="10">
    <location>
        <begin position="158"/>
        <end position="177"/>
    </location>
</feature>
<keyword evidence="5" id="KW-0813">Transport</keyword>
<feature type="transmembrane region" description="Helical" evidence="10">
    <location>
        <begin position="85"/>
        <end position="105"/>
    </location>
</feature>
<keyword evidence="9 10" id="KW-0472">Membrane</keyword>
<protein>
    <recommendedName>
        <fullName evidence="4">Nicotinamide riboside transporter PnuC</fullName>
    </recommendedName>
</protein>
<dbReference type="Pfam" id="PF04973">
    <property type="entry name" value="NMN_transporter"/>
    <property type="match status" value="1"/>
</dbReference>
<evidence type="ECO:0000256" key="7">
    <source>
        <dbReference type="ARBA" id="ARBA00022692"/>
    </source>
</evidence>
<dbReference type="EMBL" id="LNYG01000013">
    <property type="protein sequence ID" value="KTD07144.1"/>
    <property type="molecule type" value="Genomic_DNA"/>
</dbReference>
<dbReference type="PATRIC" id="fig|455.5.peg.1412"/>
<keyword evidence="14" id="KW-1185">Reference proteome</keyword>
<dbReference type="GO" id="GO:0034257">
    <property type="term" value="F:nicotinamide riboside transmembrane transporter activity"/>
    <property type="evidence" value="ECO:0007669"/>
    <property type="project" value="InterPro"/>
</dbReference>
<reference evidence="12 14" key="2">
    <citation type="submission" date="2016-05" db="EMBL/GenBank/DDBJ databases">
        <authorList>
            <person name="Prochazka B."/>
            <person name="Indra A."/>
            <person name="Hasenberger P."/>
            <person name="Blaschitz M."/>
            <person name="Wagner L."/>
            <person name="Wewalka G."/>
            <person name="Sorschag S."/>
            <person name="Schmid D."/>
            <person name="Ruppitsch W."/>
        </authorList>
    </citation>
    <scope>NUCLEOTIDE SEQUENCE [LARGE SCALE GENOMIC DNA]</scope>
    <source>
        <strain evidence="12 14">974010_12</strain>
    </source>
</reference>
<dbReference type="PANTHER" id="PTHR36122:SF2">
    <property type="entry name" value="NICOTINAMIDE RIBOSIDE TRANSPORTER PNUC"/>
    <property type="match status" value="1"/>
</dbReference>
<organism evidence="11 13">
    <name type="scientific">Legionella jamestowniensis</name>
    <dbReference type="NCBI Taxonomy" id="455"/>
    <lineage>
        <taxon>Bacteria</taxon>
        <taxon>Pseudomonadati</taxon>
        <taxon>Pseudomonadota</taxon>
        <taxon>Gammaproteobacteria</taxon>
        <taxon>Legionellales</taxon>
        <taxon>Legionellaceae</taxon>
        <taxon>Legionella</taxon>
    </lineage>
</organism>
<gene>
    <name evidence="11" type="primary">pnuC</name>
    <name evidence="12" type="ORF">A8135_09080</name>
    <name evidence="11" type="ORF">Ljam_1339</name>
</gene>
<name>A0A0W0UH22_9GAMM</name>
<dbReference type="OrthoDB" id="9791248at2"/>
<comment type="similarity">
    <text evidence="3">Belongs to the nicotinamide ribonucleoside (NR) uptake permease (TC 4.B.1) family.</text>
</comment>
<dbReference type="PANTHER" id="PTHR36122">
    <property type="entry name" value="NICOTINAMIDE RIBOSIDE TRANSPORTER PNUC"/>
    <property type="match status" value="1"/>
</dbReference>
<reference evidence="11 13" key="1">
    <citation type="submission" date="2015-11" db="EMBL/GenBank/DDBJ databases">
        <title>Genomic analysis of 38 Legionella species identifies large and diverse effector repertoires.</title>
        <authorList>
            <person name="Burstein D."/>
            <person name="Amaro F."/>
            <person name="Zusman T."/>
            <person name="Lifshitz Z."/>
            <person name="Cohen O."/>
            <person name="Gilbert J.A."/>
            <person name="Pupko T."/>
            <person name="Shuman H.A."/>
            <person name="Segal G."/>
        </authorList>
    </citation>
    <scope>NUCLEOTIDE SEQUENCE [LARGE SCALE GENOMIC DNA]</scope>
    <source>
        <strain evidence="11 13">JA-26-G1-E2</strain>
    </source>
</reference>
<evidence type="ECO:0000256" key="9">
    <source>
        <dbReference type="ARBA" id="ARBA00023136"/>
    </source>
</evidence>
<evidence type="ECO:0000256" key="2">
    <source>
        <dbReference type="ARBA" id="ARBA00004651"/>
    </source>
</evidence>
<comment type="caution">
    <text evidence="11">The sequence shown here is derived from an EMBL/GenBank/DDBJ whole genome shotgun (WGS) entry which is preliminary data.</text>
</comment>
<comment type="function">
    <text evidence="1">Required for nicotinamide riboside transport across the inner membrane.</text>
</comment>
<dbReference type="InterPro" id="IPR006419">
    <property type="entry name" value="NMN_transpt_PnuC"/>
</dbReference>
<comment type="subcellular location">
    <subcellularLocation>
        <location evidence="2">Cell membrane</location>
        <topology evidence="2">Multi-pass membrane protein</topology>
    </subcellularLocation>
</comment>
<evidence type="ECO:0000256" key="4">
    <source>
        <dbReference type="ARBA" id="ARBA00017522"/>
    </source>
</evidence>
<sequence>MFLDVLGTVASLLATYYFIQISNRAWPVSLLATLVNGSLYWQKGIYADMALESVYFLSTCYGWYLWRNPTTSTTQVITRLTPKQWLTLVSSTFTLFLLILNLLNFFTPSDIAILDSLTTALSLAAQWLMCYKNITTWIFWFFTDAIYSYMYFQKQLPFHSMLMLLYTIMAIIGYRTWAKQQDKTPLSLNKNQLPQSCKP</sequence>
<evidence type="ECO:0000256" key="10">
    <source>
        <dbReference type="SAM" id="Phobius"/>
    </source>
</evidence>